<protein>
    <submittedName>
        <fullName evidence="1">Uncharacterized protein</fullName>
    </submittedName>
</protein>
<dbReference type="RefSeq" id="WP_059062524.1">
    <property type="nucleotide sequence ID" value="NZ_LN879503.1"/>
</dbReference>
<dbReference type="InParanoid" id="A0A0U5JDZ5"/>
<gene>
    <name evidence="1" type="ORF">PNK_p0050</name>
</gene>
<dbReference type="EMBL" id="LN879503">
    <property type="protein sequence ID" value="CUI18104.1"/>
    <property type="molecule type" value="Genomic_DNA"/>
</dbReference>
<accession>A0A0U5JDZ5</accession>
<proteinExistence type="predicted"/>
<dbReference type="PATRIC" id="fig|389348.3.peg.2815"/>
<reference evidence="2" key="1">
    <citation type="submission" date="2015-09" db="EMBL/GenBank/DDBJ databases">
        <authorList>
            <person name="Bertelli C."/>
        </authorList>
    </citation>
    <scope>NUCLEOTIDE SEQUENCE [LARGE SCALE GENOMIC DNA]</scope>
    <source>
        <strain evidence="2">KNic</strain>
        <plasmid evidence="2">pPNK</plasmid>
    </source>
</reference>
<organism evidence="1 2">
    <name type="scientific">Candidatus Protochlamydia naegleriophila</name>
    <dbReference type="NCBI Taxonomy" id="389348"/>
    <lineage>
        <taxon>Bacteria</taxon>
        <taxon>Pseudomonadati</taxon>
        <taxon>Chlamydiota</taxon>
        <taxon>Chlamydiia</taxon>
        <taxon>Parachlamydiales</taxon>
        <taxon>Parachlamydiaceae</taxon>
        <taxon>Candidatus Protochlamydia</taxon>
    </lineage>
</organism>
<dbReference type="Proteomes" id="UP000069902">
    <property type="component" value="Plasmid pPNK"/>
</dbReference>
<dbReference type="AlphaFoldDB" id="A0A0U5JDZ5"/>
<geneLocation type="plasmid" evidence="2">
    <name>pPNK</name>
</geneLocation>
<evidence type="ECO:0000313" key="2">
    <source>
        <dbReference type="Proteomes" id="UP000069902"/>
    </source>
</evidence>
<keyword evidence="2" id="KW-1185">Reference proteome</keyword>
<dbReference type="KEGG" id="pnl:PNK_p0050"/>
<name>A0A0U5JDZ5_9BACT</name>
<sequence>MLKFLYKNEFIKLIIEEDVIGFYLIVYKDPYSETSNQDYLTDSLEDAFQKSEEGFGITKENWVSQNISLQT</sequence>
<evidence type="ECO:0000313" key="1">
    <source>
        <dbReference type="EMBL" id="CUI18104.1"/>
    </source>
</evidence>